<dbReference type="EMBL" id="WHYR01000017">
    <property type="protein sequence ID" value="MQL52174.1"/>
    <property type="molecule type" value="Genomic_DNA"/>
</dbReference>
<evidence type="ECO:0000256" key="1">
    <source>
        <dbReference type="SAM" id="Phobius"/>
    </source>
</evidence>
<keyword evidence="1" id="KW-0812">Transmembrane</keyword>
<keyword evidence="1" id="KW-1133">Transmembrane helix</keyword>
<protein>
    <submittedName>
        <fullName evidence="2">Uncharacterized protein</fullName>
    </submittedName>
</protein>
<feature type="transmembrane region" description="Helical" evidence="1">
    <location>
        <begin position="14"/>
        <end position="31"/>
    </location>
</feature>
<keyword evidence="3" id="KW-1185">Reference proteome</keyword>
<reference evidence="2 3" key="1">
    <citation type="submission" date="2019-10" db="EMBL/GenBank/DDBJ databases">
        <title>Comparative genomics of sulfur disproportionating microorganisms.</title>
        <authorList>
            <person name="Ward L.M."/>
            <person name="Bertran E."/>
            <person name="Johnston D."/>
        </authorList>
    </citation>
    <scope>NUCLEOTIDE SEQUENCE [LARGE SCALE GENOMIC DNA]</scope>
    <source>
        <strain evidence="2 3">DSM 14055</strain>
    </source>
</reference>
<feature type="transmembrane region" description="Helical" evidence="1">
    <location>
        <begin position="43"/>
        <end position="62"/>
    </location>
</feature>
<evidence type="ECO:0000313" key="2">
    <source>
        <dbReference type="EMBL" id="MQL52174.1"/>
    </source>
</evidence>
<organism evidence="2 3">
    <name type="scientific">Desulfofundulus thermobenzoicus</name>
    <dbReference type="NCBI Taxonomy" id="29376"/>
    <lineage>
        <taxon>Bacteria</taxon>
        <taxon>Bacillati</taxon>
        <taxon>Bacillota</taxon>
        <taxon>Clostridia</taxon>
        <taxon>Eubacteriales</taxon>
        <taxon>Peptococcaceae</taxon>
        <taxon>Desulfofundulus</taxon>
    </lineage>
</organism>
<proteinExistence type="predicted"/>
<comment type="caution">
    <text evidence="2">The sequence shown here is derived from an EMBL/GenBank/DDBJ whole genome shotgun (WGS) entry which is preliminary data.</text>
</comment>
<dbReference type="OrthoDB" id="1707699at2"/>
<dbReference type="AlphaFoldDB" id="A0A6N7IQ82"/>
<keyword evidence="1" id="KW-0472">Membrane</keyword>
<accession>A0A6N7IQ82</accession>
<feature type="transmembrane region" description="Helical" evidence="1">
    <location>
        <begin position="74"/>
        <end position="92"/>
    </location>
</feature>
<sequence length="113" mass="12428">MPEVPHEFFTVETLSTFGGLVLFVSMVTALLKTPVKERWGDRAVRPLAILVAFLTQLFVVAVRGNVTLETVGLALANAILVAAAASGAHEYLTDPLARKKRPEEIITWQEKIR</sequence>
<dbReference type="RefSeq" id="WP_152946095.1">
    <property type="nucleotide sequence ID" value="NZ_WHYR01000017.1"/>
</dbReference>
<name>A0A6N7IQ82_9FIRM</name>
<evidence type="ECO:0000313" key="3">
    <source>
        <dbReference type="Proteomes" id="UP000441717"/>
    </source>
</evidence>
<gene>
    <name evidence="2" type="ORF">GFC01_07795</name>
</gene>
<dbReference type="Proteomes" id="UP000441717">
    <property type="component" value="Unassembled WGS sequence"/>
</dbReference>